<reference evidence="4 5" key="1">
    <citation type="submission" date="2019-03" db="EMBL/GenBank/DDBJ databases">
        <title>First draft genome of Liparis tanakae, snailfish: a comprehensive survey of snailfish specific genes.</title>
        <authorList>
            <person name="Kim W."/>
            <person name="Song I."/>
            <person name="Jeong J.-H."/>
            <person name="Kim D."/>
            <person name="Kim S."/>
            <person name="Ryu S."/>
            <person name="Song J.Y."/>
            <person name="Lee S.K."/>
        </authorList>
    </citation>
    <scope>NUCLEOTIDE SEQUENCE [LARGE SCALE GENOMIC DNA]</scope>
    <source>
        <tissue evidence="4">Muscle</tissue>
    </source>
</reference>
<comment type="caution">
    <text evidence="4">The sequence shown here is derived from an EMBL/GenBank/DDBJ whole genome shotgun (WGS) entry which is preliminary data.</text>
</comment>
<name>A0A4Z2EEW9_9TELE</name>
<organism evidence="4 5">
    <name type="scientific">Liparis tanakae</name>
    <name type="common">Tanaka's snailfish</name>
    <dbReference type="NCBI Taxonomy" id="230148"/>
    <lineage>
        <taxon>Eukaryota</taxon>
        <taxon>Metazoa</taxon>
        <taxon>Chordata</taxon>
        <taxon>Craniata</taxon>
        <taxon>Vertebrata</taxon>
        <taxon>Euteleostomi</taxon>
        <taxon>Actinopterygii</taxon>
        <taxon>Neopterygii</taxon>
        <taxon>Teleostei</taxon>
        <taxon>Neoteleostei</taxon>
        <taxon>Acanthomorphata</taxon>
        <taxon>Eupercaria</taxon>
        <taxon>Perciformes</taxon>
        <taxon>Cottioidei</taxon>
        <taxon>Cottales</taxon>
        <taxon>Liparidae</taxon>
        <taxon>Liparis</taxon>
    </lineage>
</organism>
<evidence type="ECO:0000256" key="2">
    <source>
        <dbReference type="ARBA" id="ARBA00023180"/>
    </source>
</evidence>
<dbReference type="PROSITE" id="PS51233">
    <property type="entry name" value="VWFD"/>
    <property type="match status" value="1"/>
</dbReference>
<dbReference type="PANTHER" id="PTHR11339">
    <property type="entry name" value="EXTRACELLULAR MATRIX GLYCOPROTEIN RELATED"/>
    <property type="match status" value="1"/>
</dbReference>
<keyword evidence="5" id="KW-1185">Reference proteome</keyword>
<dbReference type="InterPro" id="IPR050780">
    <property type="entry name" value="Mucin_vWF_Thrombospondin_sf"/>
</dbReference>
<sequence>MLECTNILVEERSPHHNLTIAVENEDCVEGLRGSCVKSVILTYHNNTATLSILPNLQSVQATLNNVTIEPPYEEYGFRFETTTYTVSLYLPEIRSFVSLSSSYILVVNLAMEHFFNKTQGQCGVCGVGSCIRKGGQMEDDSCCEKTAYGWVYENPLIPACASPSRSVPCLFPTTVSPPMTTVSTCPASSLCELLDHP</sequence>
<accession>A0A4Z2EEW9</accession>
<feature type="domain" description="VWFD" evidence="3">
    <location>
        <begin position="1"/>
        <end position="161"/>
    </location>
</feature>
<dbReference type="OrthoDB" id="6262482at2759"/>
<dbReference type="Proteomes" id="UP000314294">
    <property type="component" value="Unassembled WGS sequence"/>
</dbReference>
<gene>
    <name evidence="4" type="primary">MUC2_1</name>
    <name evidence="4" type="ORF">EYF80_063010</name>
</gene>
<evidence type="ECO:0000259" key="3">
    <source>
        <dbReference type="PROSITE" id="PS51233"/>
    </source>
</evidence>
<evidence type="ECO:0000313" key="4">
    <source>
        <dbReference type="EMBL" id="TNN26852.1"/>
    </source>
</evidence>
<dbReference type="PANTHER" id="PTHR11339:SF410">
    <property type="entry name" value="INTESTINAL MUCIN-LIKE PROTEIN"/>
    <property type="match status" value="1"/>
</dbReference>
<dbReference type="AlphaFoldDB" id="A0A4Z2EEW9"/>
<dbReference type="InterPro" id="IPR001846">
    <property type="entry name" value="VWF_type-D"/>
</dbReference>
<protein>
    <submittedName>
        <fullName evidence="4">Mucin-2</fullName>
    </submittedName>
</protein>
<keyword evidence="1" id="KW-1015">Disulfide bond</keyword>
<keyword evidence="2" id="KW-0325">Glycoprotein</keyword>
<evidence type="ECO:0000313" key="5">
    <source>
        <dbReference type="Proteomes" id="UP000314294"/>
    </source>
</evidence>
<dbReference type="Pfam" id="PF00094">
    <property type="entry name" value="VWD"/>
    <property type="match status" value="1"/>
</dbReference>
<evidence type="ECO:0000256" key="1">
    <source>
        <dbReference type="ARBA" id="ARBA00023157"/>
    </source>
</evidence>
<dbReference type="EMBL" id="SRLO01009378">
    <property type="protein sequence ID" value="TNN26852.1"/>
    <property type="molecule type" value="Genomic_DNA"/>
</dbReference>
<proteinExistence type="predicted"/>